<dbReference type="EMBL" id="UGJB01000004">
    <property type="protein sequence ID" value="STQ11055.1"/>
    <property type="molecule type" value="Genomic_DNA"/>
</dbReference>
<dbReference type="Proteomes" id="UP000255106">
    <property type="component" value="Unassembled WGS sequence"/>
</dbReference>
<feature type="chain" id="PRO_5016599052" evidence="1">
    <location>
        <begin position="25"/>
        <end position="164"/>
    </location>
</feature>
<dbReference type="AlphaFoldDB" id="A0A377LXA1"/>
<organism evidence="2 3">
    <name type="scientific">Enterobacter cloacae</name>
    <dbReference type="NCBI Taxonomy" id="550"/>
    <lineage>
        <taxon>Bacteria</taxon>
        <taxon>Pseudomonadati</taxon>
        <taxon>Pseudomonadota</taxon>
        <taxon>Gammaproteobacteria</taxon>
        <taxon>Enterobacterales</taxon>
        <taxon>Enterobacteriaceae</taxon>
        <taxon>Enterobacter</taxon>
        <taxon>Enterobacter cloacae complex</taxon>
    </lineage>
</organism>
<accession>A0A377LXA1</accession>
<evidence type="ECO:0000256" key="1">
    <source>
        <dbReference type="SAM" id="SignalP"/>
    </source>
</evidence>
<feature type="signal peptide" evidence="1">
    <location>
        <begin position="1"/>
        <end position="24"/>
    </location>
</feature>
<reference evidence="2 3" key="1">
    <citation type="submission" date="2018-06" db="EMBL/GenBank/DDBJ databases">
        <authorList>
            <consortium name="Pathogen Informatics"/>
            <person name="Doyle S."/>
        </authorList>
    </citation>
    <scope>NUCLEOTIDE SEQUENCE [LARGE SCALE GENOMIC DNA]</scope>
    <source>
        <strain evidence="2 3">NCTC10005</strain>
    </source>
</reference>
<evidence type="ECO:0000313" key="2">
    <source>
        <dbReference type="EMBL" id="STQ11055.1"/>
    </source>
</evidence>
<gene>
    <name evidence="2" type="ORF">NCTC10005_03822</name>
</gene>
<sequence>MAVDARQLKPAMMILLCVTTSAWAEPGDDSLPPPPEARAVNDEVVFQLGLIVNHYDTGLVVPVTQRKGAYFVSSADLLRAGLPPEHVPTGEVDLSSLAQVRVEYDSAAQRLLLTVPREWGGLPGDLLWRANRAKQTSLWARGAAELRSLYQPHGTRGRPGFSVA</sequence>
<proteinExistence type="predicted"/>
<keyword evidence="1" id="KW-0732">Signal</keyword>
<evidence type="ECO:0000313" key="3">
    <source>
        <dbReference type="Proteomes" id="UP000255106"/>
    </source>
</evidence>
<name>A0A377LXA1_ENTCL</name>
<protein>
    <submittedName>
        <fullName evidence="2">Fimbrial biogenesis outer membrane usher protein</fullName>
    </submittedName>
</protein>